<protein>
    <submittedName>
        <fullName evidence="2">Protein transport protein sec31-like</fullName>
    </submittedName>
</protein>
<proteinExistence type="evidence at transcript level"/>
<organism evidence="2">
    <name type="scientific">Phallusia mammillata</name>
    <dbReference type="NCBI Taxonomy" id="59560"/>
    <lineage>
        <taxon>Eukaryota</taxon>
        <taxon>Metazoa</taxon>
        <taxon>Chordata</taxon>
        <taxon>Tunicata</taxon>
        <taxon>Ascidiacea</taxon>
        <taxon>Phlebobranchia</taxon>
        <taxon>Ascidiidae</taxon>
        <taxon>Phallusia</taxon>
    </lineage>
</organism>
<accession>A0A6F9DR60</accession>
<dbReference type="EMBL" id="LR790075">
    <property type="protein sequence ID" value="CAB3265937.1"/>
    <property type="molecule type" value="mRNA"/>
</dbReference>
<evidence type="ECO:0000256" key="1">
    <source>
        <dbReference type="SAM" id="MobiDB-lite"/>
    </source>
</evidence>
<name>A0A6F9DR60_9ASCI</name>
<dbReference type="AlphaFoldDB" id="A0A6F9DR60"/>
<sequence>MNPQQFYQVAVSAAVQELPAQYGQAHFLQNAALPGGLHVAVPPPPPPVATHQLQQSDGDNSINKSVSDGQDSETQEQPTDNSGKDPITAEASDSVDVNAVTEPPIVSLSTATKVVTNLPNQVAMHASGQAALGGGVGVYAGAYIQQAAAAAPQTAQVQQTVPQYMLANPALQHHIPNAASAAAQTSKLMYLPQYYPGVAGSPYVHAAASHSAGVQPMVVTDQTGKSYLVNYPNPPQQQVQYYIQPPAAAAAASAGMKANVPGVQLVMNGAQQQQYYAAALQAQASAQLQPVYARAQPNVPGAPALGTLGAYAAGAVHGVPGAPTANPSTGPLYYYY</sequence>
<reference evidence="2" key="1">
    <citation type="submission" date="2020-04" db="EMBL/GenBank/DDBJ databases">
        <authorList>
            <person name="Neveu A P."/>
        </authorList>
    </citation>
    <scope>NUCLEOTIDE SEQUENCE</scope>
    <source>
        <tissue evidence="2">Whole embryo</tissue>
    </source>
</reference>
<feature type="compositionally biased region" description="Polar residues" evidence="1">
    <location>
        <begin position="51"/>
        <end position="69"/>
    </location>
</feature>
<evidence type="ECO:0000313" key="2">
    <source>
        <dbReference type="EMBL" id="CAB3265937.1"/>
    </source>
</evidence>
<feature type="region of interest" description="Disordered" evidence="1">
    <location>
        <begin position="38"/>
        <end position="93"/>
    </location>
</feature>
<gene>
    <name evidence="2" type="primary">Sec31a-001</name>
</gene>